<proteinExistence type="predicted"/>
<dbReference type="OrthoDB" id="56339at2759"/>
<accession>A0A1E7ETS8</accession>
<feature type="region of interest" description="Disordered" evidence="1">
    <location>
        <begin position="695"/>
        <end position="755"/>
    </location>
</feature>
<dbReference type="Proteomes" id="UP000095751">
    <property type="component" value="Unassembled WGS sequence"/>
</dbReference>
<dbReference type="AlphaFoldDB" id="A0A1E7ETS8"/>
<feature type="compositionally biased region" description="Low complexity" evidence="1">
    <location>
        <begin position="536"/>
        <end position="548"/>
    </location>
</feature>
<keyword evidence="3" id="KW-1185">Reference proteome</keyword>
<gene>
    <name evidence="2" type="ORF">FRACYDRAFT_248622</name>
</gene>
<evidence type="ECO:0000313" key="2">
    <source>
        <dbReference type="EMBL" id="OEU09282.1"/>
    </source>
</evidence>
<evidence type="ECO:0000313" key="3">
    <source>
        <dbReference type="Proteomes" id="UP000095751"/>
    </source>
</evidence>
<feature type="region of interest" description="Disordered" evidence="1">
    <location>
        <begin position="346"/>
        <end position="376"/>
    </location>
</feature>
<feature type="compositionally biased region" description="Basic and acidic residues" evidence="1">
    <location>
        <begin position="729"/>
        <end position="740"/>
    </location>
</feature>
<feature type="compositionally biased region" description="Gly residues" evidence="1">
    <location>
        <begin position="703"/>
        <end position="715"/>
    </location>
</feature>
<organism evidence="2 3">
    <name type="scientific">Fragilariopsis cylindrus CCMP1102</name>
    <dbReference type="NCBI Taxonomy" id="635003"/>
    <lineage>
        <taxon>Eukaryota</taxon>
        <taxon>Sar</taxon>
        <taxon>Stramenopiles</taxon>
        <taxon>Ochrophyta</taxon>
        <taxon>Bacillariophyta</taxon>
        <taxon>Bacillariophyceae</taxon>
        <taxon>Bacillariophycidae</taxon>
        <taxon>Bacillariales</taxon>
        <taxon>Bacillariaceae</taxon>
        <taxon>Fragilariopsis</taxon>
    </lineage>
</organism>
<evidence type="ECO:0000256" key="1">
    <source>
        <dbReference type="SAM" id="MobiDB-lite"/>
    </source>
</evidence>
<reference evidence="2 3" key="1">
    <citation type="submission" date="2016-09" db="EMBL/GenBank/DDBJ databases">
        <title>Extensive genetic diversity and differential bi-allelic expression allows diatom success in the polar Southern Ocean.</title>
        <authorList>
            <consortium name="DOE Joint Genome Institute"/>
            <person name="Mock T."/>
            <person name="Otillar R.P."/>
            <person name="Strauss J."/>
            <person name="Dupont C."/>
            <person name="Frickenhaus S."/>
            <person name="Maumus F."/>
            <person name="Mcmullan M."/>
            <person name="Sanges R."/>
            <person name="Schmutz J."/>
            <person name="Toseland A."/>
            <person name="Valas R."/>
            <person name="Veluchamy A."/>
            <person name="Ward B.J."/>
            <person name="Allen A."/>
            <person name="Barry K."/>
            <person name="Falciatore A."/>
            <person name="Ferrante M."/>
            <person name="Fortunato A.E."/>
            <person name="Gloeckner G."/>
            <person name="Gruber A."/>
            <person name="Hipkin R."/>
            <person name="Janech M."/>
            <person name="Kroth P."/>
            <person name="Leese F."/>
            <person name="Lindquist E."/>
            <person name="Lyon B.R."/>
            <person name="Martin J."/>
            <person name="Mayer C."/>
            <person name="Parker M."/>
            <person name="Quesneville H."/>
            <person name="Raymond J."/>
            <person name="Uhlig C."/>
            <person name="Valentin K.U."/>
            <person name="Worden A.Z."/>
            <person name="Armbrust E.V."/>
            <person name="Bowler C."/>
            <person name="Green B."/>
            <person name="Moulton V."/>
            <person name="Van Oosterhout C."/>
            <person name="Grigoriev I."/>
        </authorList>
    </citation>
    <scope>NUCLEOTIDE SEQUENCE [LARGE SCALE GENOMIC DNA]</scope>
    <source>
        <strain evidence="2 3">CCMP1102</strain>
    </source>
</reference>
<dbReference type="KEGG" id="fcy:FRACYDRAFT_248622"/>
<sequence length="755" mass="84529">MRTIVTSYSEQQQRHLVEVQGGYLTDNEGGESNVSILNKAKESMMHMHMQHQHQHQPQTQEVTTAFETAETKAAPAVSISQSLSQFALSLTQSQQRQQPQPQSPQLLVLQDNSVASNLNDLYLLLKRREWDKVFDLLEKNPNLVASSQQSQQTTVTSTTKASGTSTSPLLHDVLRYNPPLSVVDLTLDRHGQFPLHIAVIMNASEDVVMELLTNYPDACFSPDLHGKIPIEYAKESSYRNGHNRLVVALESAPILLASSQAGINRTSKGYEDRLSCLRDAHTEYANQLEDRYTNEKFQLLTNQLKSNDELAIEKERNIALAEVLLEKKKIELNLIRERDELQSKFDMERSLRGDNNENDDDDNDDDEEEEDSSKIPLSTLLKSLAKGYEKSKLRIRSYKEQLDRQRETVINMNHLLTNKDEELRQVNRKSRSSYNDNSERQAAIDRADNLAGLHEIALQNLSEARDEVDRLKRIDVQRRSKIAHSERRLRIQEKRLSGVQNLMSSLSTNVGSWKTTGNNNGNNVADDREEGEVEENNSTNSNNNDNNYNHYLGKDNNIYDGAGSAITSPSMRQDEADLSVEIEMAATLAAMTAAHLDCAATTITSPSMRLNEMDLSVEIRLAAAAMTNTTATYQHVEHFEHDDDEKEDTIIEEDYTSSSYGTILTPITTKQPTIKNRRIESVKGGQKTYSILTATTATTECDGGSGESGESGGESGDMTSIPEPPPIPERVEGSMNREDDGCSPLGLPTLTFQHS</sequence>
<feature type="compositionally biased region" description="Polar residues" evidence="1">
    <location>
        <begin position="510"/>
        <end position="523"/>
    </location>
</feature>
<feature type="compositionally biased region" description="Low complexity" evidence="1">
    <location>
        <begin position="146"/>
        <end position="164"/>
    </location>
</feature>
<dbReference type="EMBL" id="KV784376">
    <property type="protein sequence ID" value="OEU09282.1"/>
    <property type="molecule type" value="Genomic_DNA"/>
</dbReference>
<feature type="region of interest" description="Disordered" evidence="1">
    <location>
        <begin position="510"/>
        <end position="548"/>
    </location>
</feature>
<feature type="region of interest" description="Disordered" evidence="1">
    <location>
        <begin position="145"/>
        <end position="164"/>
    </location>
</feature>
<name>A0A1E7ETS8_9STRA</name>
<dbReference type="InParanoid" id="A0A1E7ETS8"/>
<feature type="compositionally biased region" description="Acidic residues" evidence="1">
    <location>
        <begin position="356"/>
        <end position="371"/>
    </location>
</feature>
<feature type="compositionally biased region" description="Basic and acidic residues" evidence="1">
    <location>
        <begin position="346"/>
        <end position="355"/>
    </location>
</feature>
<protein>
    <submittedName>
        <fullName evidence="2">Uncharacterized protein</fullName>
    </submittedName>
</protein>